<comment type="caution">
    <text evidence="2">The sequence shown here is derived from an EMBL/GenBank/DDBJ whole genome shotgun (WGS) entry which is preliminary data.</text>
</comment>
<dbReference type="InterPro" id="IPR036513">
    <property type="entry name" value="STAS_dom_sf"/>
</dbReference>
<protein>
    <submittedName>
        <fullName evidence="2">STAS domain-containing protein</fullName>
    </submittedName>
</protein>
<dbReference type="CDD" id="cd07043">
    <property type="entry name" value="STAS_anti-anti-sigma_factors"/>
    <property type="match status" value="1"/>
</dbReference>
<evidence type="ECO:0000313" key="3">
    <source>
        <dbReference type="Proteomes" id="UP000320184"/>
    </source>
</evidence>
<sequence>MTCRQGNGFVVLRPEGDLCEGPESDRVEAALAAWVGQKRCVIVDLSRTRQLAARGLGILVRAHQESMGHGGRIGVCGATALHLWMLRVTCVAKFLAVYKTKAAAVAALSGRTVS</sequence>
<dbReference type="SUPFAM" id="SSF52091">
    <property type="entry name" value="SpoIIaa-like"/>
    <property type="match status" value="1"/>
</dbReference>
<reference evidence="2 3" key="1">
    <citation type="journal article" date="2019" name="Nat. Microbiol.">
        <title>Mediterranean grassland soil C-N compound turnover is dependent on rainfall and depth, and is mediated by genomically divergent microorganisms.</title>
        <authorList>
            <person name="Diamond S."/>
            <person name="Andeer P.F."/>
            <person name="Li Z."/>
            <person name="Crits-Christoph A."/>
            <person name="Burstein D."/>
            <person name="Anantharaman K."/>
            <person name="Lane K.R."/>
            <person name="Thomas B.C."/>
            <person name="Pan C."/>
            <person name="Northen T.R."/>
            <person name="Banfield J.F."/>
        </authorList>
    </citation>
    <scope>NUCLEOTIDE SEQUENCE [LARGE SCALE GENOMIC DNA]</scope>
    <source>
        <strain evidence="2">WS_3</strain>
    </source>
</reference>
<evidence type="ECO:0000259" key="1">
    <source>
        <dbReference type="Pfam" id="PF13466"/>
    </source>
</evidence>
<name>A0A538SDK6_UNCEI</name>
<proteinExistence type="predicted"/>
<feature type="domain" description="MlaB-like STAS" evidence="1">
    <location>
        <begin position="24"/>
        <end position="88"/>
    </location>
</feature>
<dbReference type="Pfam" id="PF13466">
    <property type="entry name" value="STAS_2"/>
    <property type="match status" value="1"/>
</dbReference>
<dbReference type="EMBL" id="VBOT01000123">
    <property type="protein sequence ID" value="TMQ49455.1"/>
    <property type="molecule type" value="Genomic_DNA"/>
</dbReference>
<dbReference type="AlphaFoldDB" id="A0A538SDK6"/>
<evidence type="ECO:0000313" key="2">
    <source>
        <dbReference type="EMBL" id="TMQ49455.1"/>
    </source>
</evidence>
<gene>
    <name evidence="2" type="ORF">E6K73_10025</name>
</gene>
<dbReference type="Proteomes" id="UP000320184">
    <property type="component" value="Unassembled WGS sequence"/>
</dbReference>
<dbReference type="InterPro" id="IPR058548">
    <property type="entry name" value="MlaB-like_STAS"/>
</dbReference>
<organism evidence="2 3">
    <name type="scientific">Eiseniibacteriota bacterium</name>
    <dbReference type="NCBI Taxonomy" id="2212470"/>
    <lineage>
        <taxon>Bacteria</taxon>
        <taxon>Candidatus Eiseniibacteriota</taxon>
    </lineage>
</organism>
<accession>A0A538SDK6</accession>
<dbReference type="Gene3D" id="3.30.750.24">
    <property type="entry name" value="STAS domain"/>
    <property type="match status" value="1"/>
</dbReference>